<dbReference type="RefSeq" id="WP_066249505.1">
    <property type="nucleotide sequence ID" value="NZ_VSKL01000001.1"/>
</dbReference>
<sequence length="168" mass="19328">MEEEIINRVANSKLVTFDLEDYYPKGYRMTLDIKDWLLEGIVLREKDFREQVKNHDWQQYQDAYVAIHCSTDAIVPAWAYMLITISLESISKKTVLGDLDLLESTLYQEIISNLDVSEFQDKAVIIKGCSKKPVPVNAYLMITNKLKPIAKSIMFGEACSSVPLFKRK</sequence>
<gene>
    <name evidence="1" type="ORF">ES675_01785</name>
</gene>
<accession>A0A5D0R2W9</accession>
<comment type="caution">
    <text evidence="1">The sequence shown here is derived from an EMBL/GenBank/DDBJ whole genome shotgun (WGS) entry which is preliminary data.</text>
</comment>
<proteinExistence type="predicted"/>
<organism evidence="1 2">
    <name type="scientific">Bizionia algoritergicola</name>
    <dbReference type="NCBI Taxonomy" id="291187"/>
    <lineage>
        <taxon>Bacteria</taxon>
        <taxon>Pseudomonadati</taxon>
        <taxon>Bacteroidota</taxon>
        <taxon>Flavobacteriia</taxon>
        <taxon>Flavobacteriales</taxon>
        <taxon>Flavobacteriaceae</taxon>
        <taxon>Bizionia</taxon>
    </lineage>
</organism>
<keyword evidence="2" id="KW-1185">Reference proteome</keyword>
<dbReference type="InterPro" id="IPR018914">
    <property type="entry name" value="DUF2480"/>
</dbReference>
<evidence type="ECO:0000313" key="2">
    <source>
        <dbReference type="Proteomes" id="UP000324358"/>
    </source>
</evidence>
<dbReference type="AlphaFoldDB" id="A0A5D0R2W9"/>
<dbReference type="Proteomes" id="UP000324358">
    <property type="component" value="Unassembled WGS sequence"/>
</dbReference>
<protein>
    <submittedName>
        <fullName evidence="1">DUF2480 family protein</fullName>
    </submittedName>
</protein>
<dbReference type="EMBL" id="VSKL01000001">
    <property type="protein sequence ID" value="TYB74894.1"/>
    <property type="molecule type" value="Genomic_DNA"/>
</dbReference>
<dbReference type="Pfam" id="PF10652">
    <property type="entry name" value="DUF2480"/>
    <property type="match status" value="1"/>
</dbReference>
<evidence type="ECO:0000313" key="1">
    <source>
        <dbReference type="EMBL" id="TYB74894.1"/>
    </source>
</evidence>
<dbReference type="OrthoDB" id="9803040at2"/>
<name>A0A5D0R2W9_9FLAO</name>
<reference evidence="1 2" key="1">
    <citation type="submission" date="2019-08" db="EMBL/GenBank/DDBJ databases">
        <title>Genomes of Antarctic Bizionia species.</title>
        <authorList>
            <person name="Bowman J.P."/>
        </authorList>
    </citation>
    <scope>NUCLEOTIDE SEQUENCE [LARGE SCALE GENOMIC DNA]</scope>
    <source>
        <strain evidence="1 2">APA-1</strain>
    </source>
</reference>